<gene>
    <name evidence="2" type="ORF">EYF80_053572</name>
</gene>
<evidence type="ECO:0000313" key="3">
    <source>
        <dbReference type="Proteomes" id="UP000314294"/>
    </source>
</evidence>
<dbReference type="AlphaFoldDB" id="A0A4Z2F544"/>
<organism evidence="2 3">
    <name type="scientific">Liparis tanakae</name>
    <name type="common">Tanaka's snailfish</name>
    <dbReference type="NCBI Taxonomy" id="230148"/>
    <lineage>
        <taxon>Eukaryota</taxon>
        <taxon>Metazoa</taxon>
        <taxon>Chordata</taxon>
        <taxon>Craniata</taxon>
        <taxon>Vertebrata</taxon>
        <taxon>Euteleostomi</taxon>
        <taxon>Actinopterygii</taxon>
        <taxon>Neopterygii</taxon>
        <taxon>Teleostei</taxon>
        <taxon>Neoteleostei</taxon>
        <taxon>Acanthomorphata</taxon>
        <taxon>Eupercaria</taxon>
        <taxon>Perciformes</taxon>
        <taxon>Cottioidei</taxon>
        <taxon>Cottales</taxon>
        <taxon>Liparidae</taxon>
        <taxon>Liparis</taxon>
    </lineage>
</organism>
<proteinExistence type="predicted"/>
<keyword evidence="1" id="KW-0732">Signal</keyword>
<comment type="caution">
    <text evidence="2">The sequence shown here is derived from an EMBL/GenBank/DDBJ whole genome shotgun (WGS) entry which is preliminary data.</text>
</comment>
<dbReference type="EMBL" id="SRLO01001639">
    <property type="protein sequence ID" value="TNN36267.1"/>
    <property type="molecule type" value="Genomic_DNA"/>
</dbReference>
<protein>
    <recommendedName>
        <fullName evidence="4">Secreted protein</fullName>
    </recommendedName>
</protein>
<evidence type="ECO:0008006" key="4">
    <source>
        <dbReference type="Google" id="ProtNLM"/>
    </source>
</evidence>
<accession>A0A4Z2F544</accession>
<name>A0A4Z2F544_9TELE</name>
<reference evidence="2 3" key="1">
    <citation type="submission" date="2019-03" db="EMBL/GenBank/DDBJ databases">
        <title>First draft genome of Liparis tanakae, snailfish: a comprehensive survey of snailfish specific genes.</title>
        <authorList>
            <person name="Kim W."/>
            <person name="Song I."/>
            <person name="Jeong J.-H."/>
            <person name="Kim D."/>
            <person name="Kim S."/>
            <person name="Ryu S."/>
            <person name="Song J.Y."/>
            <person name="Lee S.K."/>
        </authorList>
    </citation>
    <scope>NUCLEOTIDE SEQUENCE [LARGE SCALE GENOMIC DNA]</scope>
    <source>
        <tissue evidence="2">Muscle</tissue>
    </source>
</reference>
<feature type="signal peptide" evidence="1">
    <location>
        <begin position="1"/>
        <end position="27"/>
    </location>
</feature>
<sequence>MAISKLLCRILLSVLIQSSISPSQSEASRCCCVGAQEQLEASVGRPSTRRYSCRVKHLQLHSERFQLLESKSERQEPVSLRLSLTKT</sequence>
<evidence type="ECO:0000313" key="2">
    <source>
        <dbReference type="EMBL" id="TNN36267.1"/>
    </source>
</evidence>
<feature type="chain" id="PRO_5021366504" description="Secreted protein" evidence="1">
    <location>
        <begin position="28"/>
        <end position="87"/>
    </location>
</feature>
<dbReference type="Proteomes" id="UP000314294">
    <property type="component" value="Unassembled WGS sequence"/>
</dbReference>
<evidence type="ECO:0000256" key="1">
    <source>
        <dbReference type="SAM" id="SignalP"/>
    </source>
</evidence>
<keyword evidence="3" id="KW-1185">Reference proteome</keyword>